<proteinExistence type="predicted"/>
<name>A0A146G5E2_TERSA</name>
<dbReference type="RefSeq" id="WP_075078050.1">
    <property type="nucleotide sequence ID" value="NZ_BDCO01000002.1"/>
</dbReference>
<evidence type="ECO:0000313" key="2">
    <source>
        <dbReference type="EMBL" id="GAT32204.1"/>
    </source>
</evidence>
<accession>A0A146G5E2</accession>
<feature type="domain" description="Sialidase" evidence="1">
    <location>
        <begin position="49"/>
        <end position="367"/>
    </location>
</feature>
<dbReference type="InterPro" id="IPR011040">
    <property type="entry name" value="Sialidase"/>
</dbReference>
<dbReference type="CDD" id="cd15482">
    <property type="entry name" value="Sialidase_non-viral"/>
    <property type="match status" value="1"/>
</dbReference>
<dbReference type="InParanoid" id="A0A146G5E2"/>
<dbReference type="Proteomes" id="UP000076023">
    <property type="component" value="Unassembled WGS sequence"/>
</dbReference>
<dbReference type="EMBL" id="BDCO01000002">
    <property type="protein sequence ID" value="GAT32204.1"/>
    <property type="molecule type" value="Genomic_DNA"/>
</dbReference>
<dbReference type="STRING" id="690879.TSACC_2602"/>
<evidence type="ECO:0000259" key="1">
    <source>
        <dbReference type="Pfam" id="PF13088"/>
    </source>
</evidence>
<dbReference type="AlphaFoldDB" id="A0A146G5E2"/>
<dbReference type="InterPro" id="IPR036278">
    <property type="entry name" value="Sialidase_sf"/>
</dbReference>
<keyword evidence="3" id="KW-1185">Reference proteome</keyword>
<reference evidence="3" key="1">
    <citation type="journal article" date="2017" name="Genome Announc.">
        <title>Draft Genome Sequence of Terrimicrobium sacchariphilum NM-5T, a Facultative Anaerobic Soil Bacterium of the Class Spartobacteria.</title>
        <authorList>
            <person name="Qiu Y.L."/>
            <person name="Tourlousse D.M."/>
            <person name="Matsuura N."/>
            <person name="Ohashi A."/>
            <person name="Sekiguchi Y."/>
        </authorList>
    </citation>
    <scope>NUCLEOTIDE SEQUENCE [LARGE SCALE GENOMIC DNA]</scope>
    <source>
        <strain evidence="3">NM-5</strain>
    </source>
</reference>
<comment type="caution">
    <text evidence="2">The sequence shown here is derived from an EMBL/GenBank/DDBJ whole genome shotgun (WGS) entry which is preliminary data.</text>
</comment>
<dbReference type="Gene3D" id="2.120.10.10">
    <property type="match status" value="1"/>
</dbReference>
<evidence type="ECO:0000313" key="3">
    <source>
        <dbReference type="Proteomes" id="UP000076023"/>
    </source>
</evidence>
<gene>
    <name evidence="2" type="ORF">TSACC_2602</name>
</gene>
<protein>
    <submittedName>
        <fullName evidence="2">BNR repeat-like domain-containing protein</fullName>
    </submittedName>
</protein>
<organism evidence="2 3">
    <name type="scientific">Terrimicrobium sacchariphilum</name>
    <dbReference type="NCBI Taxonomy" id="690879"/>
    <lineage>
        <taxon>Bacteria</taxon>
        <taxon>Pseudomonadati</taxon>
        <taxon>Verrucomicrobiota</taxon>
        <taxon>Terrimicrobiia</taxon>
        <taxon>Terrimicrobiales</taxon>
        <taxon>Terrimicrobiaceae</taxon>
        <taxon>Terrimicrobium</taxon>
    </lineage>
</organism>
<dbReference type="SUPFAM" id="SSF50939">
    <property type="entry name" value="Sialidases"/>
    <property type="match status" value="1"/>
</dbReference>
<dbReference type="Pfam" id="PF13088">
    <property type="entry name" value="BNR_2"/>
    <property type="match status" value="1"/>
</dbReference>
<sequence>MNTLTHIAREAGRTAPDFFVYQPECSGDIRHSRASNEHFLVSRLSGQTYLAVWTQSSFEGNPDQHIVISKSVDGGVVWSEPRTLAGPDLPEGSGMASWAFPLISRTGRIYIIYSRHTGVNDVFTHTTGLMAGIFSDDEGKTWSQESIIPMPRSIWDNPDPDVPANWIVWQKPIRLADGRYFSGFTRWVSPSVRPPKPIDEWWAEASVVQFIRFENVDEGPDIDGLKISWLARDKDALQTPLVGHPSVPCIQEPSIVVLPDQRLFCVMRTTLGSPYYSVGSPDGSEWTRPEILRQYDDGPALPHPLSPCPIYETGLGDYVLLYHNHDGYFLDKTPSDTSEHRRPVCLARGEFRAQAHQPVWFSSPWFFMDNGGVSILRGDLALYASLTTGEEGPVLWYPDRKFFLLGKKIDPALFGALEVIS</sequence>